<evidence type="ECO:0000256" key="4">
    <source>
        <dbReference type="ARBA" id="ARBA00023136"/>
    </source>
</evidence>
<dbReference type="EMBL" id="BLXT01008609">
    <property type="protein sequence ID" value="GFO50407.1"/>
    <property type="molecule type" value="Genomic_DNA"/>
</dbReference>
<dbReference type="InterPro" id="IPR036734">
    <property type="entry name" value="Neur_chan_lig-bd_sf"/>
</dbReference>
<dbReference type="SUPFAM" id="SSF90112">
    <property type="entry name" value="Neurotransmitter-gated ion-channel transmembrane pore"/>
    <property type="match status" value="1"/>
</dbReference>
<evidence type="ECO:0000259" key="7">
    <source>
        <dbReference type="Pfam" id="PF02931"/>
    </source>
</evidence>
<evidence type="ECO:0000256" key="2">
    <source>
        <dbReference type="ARBA" id="ARBA00022692"/>
    </source>
</evidence>
<accession>A0AAV4E284</accession>
<feature type="domain" description="Neurotransmitter-gated ion-channel ligand-binding" evidence="7">
    <location>
        <begin position="79"/>
        <end position="237"/>
    </location>
</feature>
<gene>
    <name evidence="8" type="ORF">PoB_007691200</name>
</gene>
<evidence type="ECO:0000256" key="5">
    <source>
        <dbReference type="SAM" id="MobiDB-lite"/>
    </source>
</evidence>
<dbReference type="InterPro" id="IPR006201">
    <property type="entry name" value="Neur_channel"/>
</dbReference>
<sequence length="446" mass="51028">MSTEKRTPRHQEPVSHNHFREEPQPLSPARRKVSFRTSAGPDTRAAPQEDVNKAPPNRPYLDHLSGHDVLVNPSPKPKKKARPKHFYESPRVHVRTVFMKIGEVDTVKEKFDADIFMQARWREPALDSHHPLKADVNWAETWNPSIVIQNLLDTRFDKTWHQLEVTSIGEAFVLEKRRVKGTFAENMELYDFPFDTQHLSLVLTAEECDVELVEDAREPSLVSHLSFVDEQEWQIKDLVECVPGNMGRGELGNLPPAGTMLLVRIHASRRAGFFFWNVLAITCLICSLILCTFSVSRDHPTNRLQLSFTIVLTTITFKFSANQNLPKVSYLTVLDKYMLSSIVLMHLVSVWHASICLAPSNDTTDVLDIAAFIVCVVAFLLIQVVFAIHIMQNIRGRRMILEQLQRQYEEKVNRVMGADYTVRKKAETSKRRLQRKFLPDGSVGAI</sequence>
<name>A0AAV4E284_9GAST</name>
<dbReference type="Gene3D" id="2.70.170.10">
    <property type="entry name" value="Neurotransmitter-gated ion-channel ligand-binding domain"/>
    <property type="match status" value="1"/>
</dbReference>
<protein>
    <submittedName>
        <fullName evidence="8">Glycine receptor subunit alpha-3</fullName>
    </submittedName>
</protein>
<keyword evidence="4 6" id="KW-0472">Membrane</keyword>
<dbReference type="InterPro" id="IPR006202">
    <property type="entry name" value="Neur_chan_lig-bd"/>
</dbReference>
<dbReference type="AlphaFoldDB" id="A0AAV4E284"/>
<feature type="transmembrane region" description="Helical" evidence="6">
    <location>
        <begin position="274"/>
        <end position="295"/>
    </location>
</feature>
<dbReference type="Gene3D" id="1.20.58.390">
    <property type="entry name" value="Neurotransmitter-gated ion-channel transmembrane domain"/>
    <property type="match status" value="1"/>
</dbReference>
<organism evidence="8 9">
    <name type="scientific">Plakobranchus ocellatus</name>
    <dbReference type="NCBI Taxonomy" id="259542"/>
    <lineage>
        <taxon>Eukaryota</taxon>
        <taxon>Metazoa</taxon>
        <taxon>Spiralia</taxon>
        <taxon>Lophotrochozoa</taxon>
        <taxon>Mollusca</taxon>
        <taxon>Gastropoda</taxon>
        <taxon>Heterobranchia</taxon>
        <taxon>Euthyneura</taxon>
        <taxon>Panpulmonata</taxon>
        <taxon>Sacoglossa</taxon>
        <taxon>Placobranchoidea</taxon>
        <taxon>Plakobranchidae</taxon>
        <taxon>Plakobranchus</taxon>
    </lineage>
</organism>
<keyword evidence="2 6" id="KW-0812">Transmembrane</keyword>
<dbReference type="GO" id="GO:0005230">
    <property type="term" value="F:extracellular ligand-gated monoatomic ion channel activity"/>
    <property type="evidence" value="ECO:0007669"/>
    <property type="project" value="InterPro"/>
</dbReference>
<feature type="transmembrane region" description="Helical" evidence="6">
    <location>
        <begin position="337"/>
        <end position="360"/>
    </location>
</feature>
<reference evidence="8 9" key="1">
    <citation type="journal article" date="2021" name="Elife">
        <title>Chloroplast acquisition without the gene transfer in kleptoplastic sea slugs, Plakobranchus ocellatus.</title>
        <authorList>
            <person name="Maeda T."/>
            <person name="Takahashi S."/>
            <person name="Yoshida T."/>
            <person name="Shimamura S."/>
            <person name="Takaki Y."/>
            <person name="Nagai Y."/>
            <person name="Toyoda A."/>
            <person name="Suzuki Y."/>
            <person name="Arimoto A."/>
            <person name="Ishii H."/>
            <person name="Satoh N."/>
            <person name="Nishiyama T."/>
            <person name="Hasebe M."/>
            <person name="Maruyama T."/>
            <person name="Minagawa J."/>
            <person name="Obokata J."/>
            <person name="Shigenobu S."/>
        </authorList>
    </citation>
    <scope>NUCLEOTIDE SEQUENCE [LARGE SCALE GENOMIC DNA]</scope>
</reference>
<dbReference type="PANTHER" id="PTHR18945">
    <property type="entry name" value="NEUROTRANSMITTER GATED ION CHANNEL"/>
    <property type="match status" value="1"/>
</dbReference>
<dbReference type="SUPFAM" id="SSF63712">
    <property type="entry name" value="Nicotinic receptor ligand binding domain-like"/>
    <property type="match status" value="1"/>
</dbReference>
<comment type="subcellular location">
    <subcellularLocation>
        <location evidence="1">Membrane</location>
        <topology evidence="1">Multi-pass membrane protein</topology>
    </subcellularLocation>
</comment>
<comment type="caution">
    <text evidence="8">The sequence shown here is derived from an EMBL/GenBank/DDBJ whole genome shotgun (WGS) entry which is preliminary data.</text>
</comment>
<proteinExistence type="predicted"/>
<dbReference type="Proteomes" id="UP000735302">
    <property type="component" value="Unassembled WGS sequence"/>
</dbReference>
<dbReference type="Pfam" id="PF02931">
    <property type="entry name" value="Neur_chan_LBD"/>
    <property type="match status" value="1"/>
</dbReference>
<keyword evidence="3 6" id="KW-1133">Transmembrane helix</keyword>
<feature type="compositionally biased region" description="Basic and acidic residues" evidence="5">
    <location>
        <begin position="1"/>
        <end position="23"/>
    </location>
</feature>
<evidence type="ECO:0000256" key="1">
    <source>
        <dbReference type="ARBA" id="ARBA00004141"/>
    </source>
</evidence>
<keyword evidence="9" id="KW-1185">Reference proteome</keyword>
<evidence type="ECO:0000256" key="3">
    <source>
        <dbReference type="ARBA" id="ARBA00022989"/>
    </source>
</evidence>
<evidence type="ECO:0000256" key="6">
    <source>
        <dbReference type="SAM" id="Phobius"/>
    </source>
</evidence>
<evidence type="ECO:0000313" key="9">
    <source>
        <dbReference type="Proteomes" id="UP000735302"/>
    </source>
</evidence>
<evidence type="ECO:0000313" key="8">
    <source>
        <dbReference type="EMBL" id="GFO50407.1"/>
    </source>
</evidence>
<dbReference type="InterPro" id="IPR036719">
    <property type="entry name" value="Neuro-gated_channel_TM_sf"/>
</dbReference>
<feature type="transmembrane region" description="Helical" evidence="6">
    <location>
        <begin position="366"/>
        <end position="390"/>
    </location>
</feature>
<feature type="region of interest" description="Disordered" evidence="5">
    <location>
        <begin position="1"/>
        <end position="85"/>
    </location>
</feature>
<dbReference type="GO" id="GO:0004888">
    <property type="term" value="F:transmembrane signaling receptor activity"/>
    <property type="evidence" value="ECO:0007669"/>
    <property type="project" value="InterPro"/>
</dbReference>
<dbReference type="InterPro" id="IPR038050">
    <property type="entry name" value="Neuro_actylchol_rec"/>
</dbReference>
<dbReference type="GO" id="GO:0016020">
    <property type="term" value="C:membrane"/>
    <property type="evidence" value="ECO:0007669"/>
    <property type="project" value="UniProtKB-SubCell"/>
</dbReference>
<feature type="transmembrane region" description="Helical" evidence="6">
    <location>
        <begin position="307"/>
        <end position="325"/>
    </location>
</feature>
<keyword evidence="8" id="KW-0675">Receptor</keyword>